<evidence type="ECO:0000256" key="4">
    <source>
        <dbReference type="ARBA" id="ARBA00022692"/>
    </source>
</evidence>
<evidence type="ECO:0000256" key="9">
    <source>
        <dbReference type="ARBA" id="ARBA00023136"/>
    </source>
</evidence>
<evidence type="ECO:0000256" key="12">
    <source>
        <dbReference type="SAM" id="Phobius"/>
    </source>
</evidence>
<evidence type="ECO:0000256" key="10">
    <source>
        <dbReference type="PROSITE-ProRule" id="PRU00282"/>
    </source>
</evidence>
<reference evidence="13 14" key="1">
    <citation type="submission" date="2020-06" db="EMBL/GenBank/DDBJ databases">
        <title>The yeast mating-type switching endonuclease HO is a domesticated member of an unorthodox homing genetic element family.</title>
        <authorList>
            <person name="Coughlan A.Y."/>
            <person name="Lombardi L."/>
            <person name="Braun-Galleani S."/>
            <person name="Martos A.R."/>
            <person name="Galeote V."/>
            <person name="Bigey F."/>
            <person name="Dequin S."/>
            <person name="Byrne K.P."/>
            <person name="Wolfe K.H."/>
        </authorList>
    </citation>
    <scope>NUCLEOTIDE SEQUENCE [LARGE SCALE GENOMIC DNA]</scope>
    <source>
        <strain evidence="13 14">CBS764</strain>
    </source>
</reference>
<dbReference type="Proteomes" id="UP000515788">
    <property type="component" value="Chromosome 2"/>
</dbReference>
<sequence>MDLQLTPFGKEIVAGLTTGSITTVVTHPLDLVKIRLQLLATNSGHLGYGYVISSLKQNAKGNIRQLIKEAYRGLGINWFGNATAWALYFGLYRASKDLVYELQAQENSRHDDRLRRDAELSSWMYLSAGAISGVITSIATNPIWVIKTRMMSTSGQETNSYTSAADGIRRLVRDEGIGGLWRGLMPSLFGVSQGAIYFMIYDTLKHRFSSLSRDTEDPDRRKTLKNSETFVISSISKVVSVTAVYPFQLLKSNLQSFDAEKKQYTFRNLVRSISQAEGLPGFYKGLSANLLRAIPSTCITFLLYENVKSFI</sequence>
<dbReference type="PANTHER" id="PTHR45683">
    <property type="entry name" value="MITOCHONDRIAL NICOTINAMIDE ADENINE DINUCLEOTIDE TRANSPORTER 1-RELATED-RELATED"/>
    <property type="match status" value="1"/>
</dbReference>
<evidence type="ECO:0000256" key="2">
    <source>
        <dbReference type="ARBA" id="ARBA00006375"/>
    </source>
</evidence>
<dbReference type="AlphaFoldDB" id="A0A7G3ZD36"/>
<keyword evidence="4 10" id="KW-0812">Transmembrane</keyword>
<keyword evidence="7 12" id="KW-1133">Transmembrane helix</keyword>
<comment type="subcellular location">
    <subcellularLocation>
        <location evidence="1">Mitochondrion inner membrane</location>
        <topology evidence="1">Multi-pass membrane protein</topology>
    </subcellularLocation>
</comment>
<evidence type="ECO:0000256" key="3">
    <source>
        <dbReference type="ARBA" id="ARBA00022448"/>
    </source>
</evidence>
<protein>
    <submittedName>
        <fullName evidence="13">Uncharacterized protein</fullName>
    </submittedName>
</protein>
<dbReference type="EMBL" id="CP059247">
    <property type="protein sequence ID" value="QLL31422.1"/>
    <property type="molecule type" value="Genomic_DNA"/>
</dbReference>
<feature type="transmembrane region" description="Helical" evidence="12">
    <location>
        <begin position="180"/>
        <end position="200"/>
    </location>
</feature>
<dbReference type="Pfam" id="PF00153">
    <property type="entry name" value="Mito_carr"/>
    <property type="match status" value="3"/>
</dbReference>
<dbReference type="InterPro" id="IPR023395">
    <property type="entry name" value="MCP_dom_sf"/>
</dbReference>
<feature type="repeat" description="Solcar" evidence="10">
    <location>
        <begin position="6"/>
        <end position="98"/>
    </location>
</feature>
<keyword evidence="3 11" id="KW-0813">Transport</keyword>
<evidence type="ECO:0000256" key="6">
    <source>
        <dbReference type="ARBA" id="ARBA00022792"/>
    </source>
</evidence>
<keyword evidence="14" id="KW-1185">Reference proteome</keyword>
<dbReference type="PROSITE" id="PS50920">
    <property type="entry name" value="SOLCAR"/>
    <property type="match status" value="3"/>
</dbReference>
<evidence type="ECO:0000256" key="8">
    <source>
        <dbReference type="ARBA" id="ARBA00023128"/>
    </source>
</evidence>
<dbReference type="KEGG" id="tgb:HG536_0B02850"/>
<evidence type="ECO:0000256" key="11">
    <source>
        <dbReference type="RuleBase" id="RU000488"/>
    </source>
</evidence>
<dbReference type="GeneID" id="59324541"/>
<evidence type="ECO:0000256" key="1">
    <source>
        <dbReference type="ARBA" id="ARBA00004448"/>
    </source>
</evidence>
<dbReference type="InterPro" id="IPR018108">
    <property type="entry name" value="MCP_transmembrane"/>
</dbReference>
<evidence type="ECO:0000256" key="5">
    <source>
        <dbReference type="ARBA" id="ARBA00022737"/>
    </source>
</evidence>
<evidence type="ECO:0000256" key="7">
    <source>
        <dbReference type="ARBA" id="ARBA00022989"/>
    </source>
</evidence>
<evidence type="ECO:0000313" key="14">
    <source>
        <dbReference type="Proteomes" id="UP000515788"/>
    </source>
</evidence>
<dbReference type="RefSeq" id="XP_037138097.1">
    <property type="nucleotide sequence ID" value="XM_037282202.1"/>
</dbReference>
<feature type="repeat" description="Solcar" evidence="10">
    <location>
        <begin position="224"/>
        <end position="310"/>
    </location>
</feature>
<evidence type="ECO:0000313" key="13">
    <source>
        <dbReference type="EMBL" id="QLL31422.1"/>
    </source>
</evidence>
<proteinExistence type="inferred from homology"/>
<keyword evidence="5" id="KW-0677">Repeat</keyword>
<dbReference type="InterPro" id="IPR044712">
    <property type="entry name" value="SLC25A32-like"/>
</dbReference>
<keyword evidence="9 10" id="KW-0472">Membrane</keyword>
<keyword evidence="6" id="KW-0999">Mitochondrion inner membrane</keyword>
<accession>A0A7G3ZD36</accession>
<dbReference type="GO" id="GO:0006862">
    <property type="term" value="P:nucleotide transport"/>
    <property type="evidence" value="ECO:0007669"/>
    <property type="project" value="InterPro"/>
</dbReference>
<dbReference type="GO" id="GO:0055085">
    <property type="term" value="P:transmembrane transport"/>
    <property type="evidence" value="ECO:0007669"/>
    <property type="project" value="InterPro"/>
</dbReference>
<gene>
    <name evidence="13" type="ORF">HG536_0B02850</name>
</gene>
<feature type="transmembrane region" description="Helical" evidence="12">
    <location>
        <begin position="123"/>
        <end position="144"/>
    </location>
</feature>
<dbReference type="SUPFAM" id="SSF103506">
    <property type="entry name" value="Mitochondrial carrier"/>
    <property type="match status" value="1"/>
</dbReference>
<keyword evidence="8" id="KW-0496">Mitochondrion</keyword>
<dbReference type="Gene3D" id="1.50.40.10">
    <property type="entry name" value="Mitochondrial carrier domain"/>
    <property type="match status" value="2"/>
</dbReference>
<name>A0A7G3ZD36_9SACH</name>
<dbReference type="GO" id="GO:0005743">
    <property type="term" value="C:mitochondrial inner membrane"/>
    <property type="evidence" value="ECO:0007669"/>
    <property type="project" value="UniProtKB-SubCell"/>
</dbReference>
<comment type="similarity">
    <text evidence="2 11">Belongs to the mitochondrial carrier (TC 2.A.29) family.</text>
</comment>
<dbReference type="OrthoDB" id="428293at2759"/>
<dbReference type="FunFam" id="1.50.40.10:FF:000102">
    <property type="entry name" value="Folate carrier protein Flx1"/>
    <property type="match status" value="1"/>
</dbReference>
<feature type="repeat" description="Solcar" evidence="10">
    <location>
        <begin position="120"/>
        <end position="207"/>
    </location>
</feature>
<organism evidence="13 14">
    <name type="scientific">Torulaspora globosa</name>
    <dbReference type="NCBI Taxonomy" id="48254"/>
    <lineage>
        <taxon>Eukaryota</taxon>
        <taxon>Fungi</taxon>
        <taxon>Dikarya</taxon>
        <taxon>Ascomycota</taxon>
        <taxon>Saccharomycotina</taxon>
        <taxon>Saccharomycetes</taxon>
        <taxon>Saccharomycetales</taxon>
        <taxon>Saccharomycetaceae</taxon>
        <taxon>Torulaspora</taxon>
    </lineage>
</organism>